<dbReference type="Pfam" id="PF13912">
    <property type="entry name" value="zf-C2H2_6"/>
    <property type="match status" value="1"/>
</dbReference>
<evidence type="ECO:0000313" key="4">
    <source>
        <dbReference type="EMBL" id="KAK1365793.1"/>
    </source>
</evidence>
<dbReference type="InterPro" id="IPR036236">
    <property type="entry name" value="Znf_C2H2_sf"/>
</dbReference>
<dbReference type="PANTHER" id="PTHR46353">
    <property type="entry name" value="ZINC FINGER PROTEIN 5"/>
    <property type="match status" value="1"/>
</dbReference>
<reference evidence="4" key="2">
    <citation type="submission" date="2023-05" db="EMBL/GenBank/DDBJ databases">
        <authorList>
            <person name="Schelkunov M.I."/>
        </authorList>
    </citation>
    <scope>NUCLEOTIDE SEQUENCE</scope>
    <source>
        <strain evidence="4">Hsosn_3</strain>
        <tissue evidence="4">Leaf</tissue>
    </source>
</reference>
<dbReference type="Proteomes" id="UP001237642">
    <property type="component" value="Unassembled WGS sequence"/>
</dbReference>
<evidence type="ECO:0000313" key="5">
    <source>
        <dbReference type="Proteomes" id="UP001237642"/>
    </source>
</evidence>
<dbReference type="GO" id="GO:0010090">
    <property type="term" value="P:trichome morphogenesis"/>
    <property type="evidence" value="ECO:0007669"/>
    <property type="project" value="InterPro"/>
</dbReference>
<reference evidence="4" key="1">
    <citation type="submission" date="2023-02" db="EMBL/GenBank/DDBJ databases">
        <title>Genome of toxic invasive species Heracleum sosnowskyi carries increased number of genes despite the absence of recent whole-genome duplications.</title>
        <authorList>
            <person name="Schelkunov M."/>
            <person name="Shtratnikova V."/>
            <person name="Makarenko M."/>
            <person name="Klepikova A."/>
            <person name="Omelchenko D."/>
            <person name="Novikova G."/>
            <person name="Obukhova E."/>
            <person name="Bogdanov V."/>
            <person name="Penin A."/>
            <person name="Logacheva M."/>
        </authorList>
    </citation>
    <scope>NUCLEOTIDE SEQUENCE</scope>
    <source>
        <strain evidence="4">Hsosn_3</strain>
        <tissue evidence="4">Leaf</tissue>
    </source>
</reference>
<organism evidence="4 5">
    <name type="scientific">Heracleum sosnowskyi</name>
    <dbReference type="NCBI Taxonomy" id="360622"/>
    <lineage>
        <taxon>Eukaryota</taxon>
        <taxon>Viridiplantae</taxon>
        <taxon>Streptophyta</taxon>
        <taxon>Embryophyta</taxon>
        <taxon>Tracheophyta</taxon>
        <taxon>Spermatophyta</taxon>
        <taxon>Magnoliopsida</taxon>
        <taxon>eudicotyledons</taxon>
        <taxon>Gunneridae</taxon>
        <taxon>Pentapetalae</taxon>
        <taxon>asterids</taxon>
        <taxon>campanulids</taxon>
        <taxon>Apiales</taxon>
        <taxon>Apiaceae</taxon>
        <taxon>Apioideae</taxon>
        <taxon>apioid superclade</taxon>
        <taxon>Tordylieae</taxon>
        <taxon>Tordyliinae</taxon>
        <taxon>Heracleum</taxon>
    </lineage>
</organism>
<dbReference type="AlphaFoldDB" id="A0AAD8MBA3"/>
<keyword evidence="5" id="KW-1185">Reference proteome</keyword>
<dbReference type="GO" id="GO:0009740">
    <property type="term" value="P:gibberellic acid mediated signaling pathway"/>
    <property type="evidence" value="ECO:0007669"/>
    <property type="project" value="TreeGrafter"/>
</dbReference>
<dbReference type="InterPro" id="IPR044299">
    <property type="entry name" value="GIS3/ZFP5/ZFP6"/>
</dbReference>
<dbReference type="EMBL" id="JAUIZM010000009">
    <property type="protein sequence ID" value="KAK1365793.1"/>
    <property type="molecule type" value="Genomic_DNA"/>
</dbReference>
<dbReference type="GO" id="GO:0005634">
    <property type="term" value="C:nucleus"/>
    <property type="evidence" value="ECO:0007669"/>
    <property type="project" value="TreeGrafter"/>
</dbReference>
<dbReference type="Gene3D" id="3.30.160.60">
    <property type="entry name" value="Classic Zinc Finger"/>
    <property type="match status" value="1"/>
</dbReference>
<dbReference type="GO" id="GO:0009736">
    <property type="term" value="P:cytokinin-activated signaling pathway"/>
    <property type="evidence" value="ECO:0007669"/>
    <property type="project" value="TreeGrafter"/>
</dbReference>
<keyword evidence="1" id="KW-0862">Zinc</keyword>
<comment type="caution">
    <text evidence="4">The sequence shown here is derived from an EMBL/GenBank/DDBJ whole genome shotgun (WGS) entry which is preliminary data.</text>
</comment>
<feature type="compositionally biased region" description="Low complexity" evidence="2">
    <location>
        <begin position="44"/>
        <end position="53"/>
    </location>
</feature>
<dbReference type="InterPro" id="IPR013087">
    <property type="entry name" value="Znf_C2H2_type"/>
</dbReference>
<evidence type="ECO:0000256" key="1">
    <source>
        <dbReference type="PROSITE-ProRule" id="PRU00042"/>
    </source>
</evidence>
<evidence type="ECO:0000259" key="3">
    <source>
        <dbReference type="PROSITE" id="PS50157"/>
    </source>
</evidence>
<dbReference type="SUPFAM" id="SSF57667">
    <property type="entry name" value="beta-beta-alpha zinc fingers"/>
    <property type="match status" value="1"/>
</dbReference>
<dbReference type="GO" id="GO:0008270">
    <property type="term" value="F:zinc ion binding"/>
    <property type="evidence" value="ECO:0007669"/>
    <property type="project" value="UniProtKB-KW"/>
</dbReference>
<dbReference type="GO" id="GO:0003700">
    <property type="term" value="F:DNA-binding transcription factor activity"/>
    <property type="evidence" value="ECO:0007669"/>
    <property type="project" value="TreeGrafter"/>
</dbReference>
<keyword evidence="1" id="KW-0479">Metal-binding</keyword>
<dbReference type="PANTHER" id="PTHR46353:SF5">
    <property type="entry name" value="ZINC FINGER PROTEIN 5"/>
    <property type="match status" value="1"/>
</dbReference>
<protein>
    <submittedName>
        <fullName evidence="4">Zinc finger protein 5</fullName>
    </submittedName>
</protein>
<dbReference type="GO" id="GO:0000976">
    <property type="term" value="F:transcription cis-regulatory region binding"/>
    <property type="evidence" value="ECO:0007669"/>
    <property type="project" value="TreeGrafter"/>
</dbReference>
<sequence length="223" mass="25325">MKQDLDNHYLSSKTYIKKKLRLFGTEVELCRNVHRTADAGHDGSANSSSTSSSERGNVCKEKGGTSTDLESKKFECQYCFKVFGNSQALGGHQNAHKKERMKKKRLQLQARKASMSYYLQPFQNISSFGYQASAPLFLDTSYNVPEITFCDPDPHISFTPYHHNSAPQLYSWPEPLPYHNNLRKFTLTHANQSGENRPVDIKPPCFSHLGQNYLSLDLHLGFS</sequence>
<feature type="domain" description="C2H2-type" evidence="3">
    <location>
        <begin position="74"/>
        <end position="101"/>
    </location>
</feature>
<accession>A0AAD8MBA3</accession>
<dbReference type="PROSITE" id="PS00028">
    <property type="entry name" value="ZINC_FINGER_C2H2_1"/>
    <property type="match status" value="1"/>
</dbReference>
<gene>
    <name evidence="4" type="ORF">POM88_041354</name>
</gene>
<proteinExistence type="predicted"/>
<dbReference type="PROSITE" id="PS50157">
    <property type="entry name" value="ZINC_FINGER_C2H2_2"/>
    <property type="match status" value="1"/>
</dbReference>
<feature type="compositionally biased region" description="Basic and acidic residues" evidence="2">
    <location>
        <begin position="57"/>
        <end position="66"/>
    </location>
</feature>
<feature type="region of interest" description="Disordered" evidence="2">
    <location>
        <begin position="38"/>
        <end position="66"/>
    </location>
</feature>
<name>A0AAD8MBA3_9APIA</name>
<evidence type="ECO:0000256" key="2">
    <source>
        <dbReference type="SAM" id="MobiDB-lite"/>
    </source>
</evidence>
<keyword evidence="1" id="KW-0863">Zinc-finger</keyword>